<dbReference type="InterPro" id="IPR007048">
    <property type="entry name" value="IraD/Gp25-like"/>
</dbReference>
<evidence type="ECO:0000313" key="3">
    <source>
        <dbReference type="Proteomes" id="UP000215214"/>
    </source>
</evidence>
<dbReference type="Gene3D" id="3.10.450.40">
    <property type="match status" value="1"/>
</dbReference>
<organism evidence="2 3">
    <name type="scientific">Tenacibaculum jejuense</name>
    <dbReference type="NCBI Taxonomy" id="584609"/>
    <lineage>
        <taxon>Bacteria</taxon>
        <taxon>Pseudomonadati</taxon>
        <taxon>Bacteroidota</taxon>
        <taxon>Flavobacteriia</taxon>
        <taxon>Flavobacteriales</taxon>
        <taxon>Flavobacteriaceae</taxon>
        <taxon>Tenacibaculum</taxon>
    </lineage>
</organism>
<dbReference type="EMBL" id="LT899436">
    <property type="protein sequence ID" value="SNR14675.1"/>
    <property type="molecule type" value="Genomic_DNA"/>
</dbReference>
<sequence>MKFKKEDIKRHNLFLGTGWSFPPTFHKESSLGVEMVSNEKDIQQSLKILLNTKIGERIMTPRYGCDIYTYLFESISNSRIHLITEMIRTAILRFEPRIKLIKVYVDETQYLDGVIKINLDYKIPSTNTRFNLVFPYYKIEGTDIPELYKRPVKQPTNLADLVALHRAKNKQ</sequence>
<dbReference type="RefSeq" id="WP_095069821.1">
    <property type="nucleotide sequence ID" value="NZ_LT899436.1"/>
</dbReference>
<dbReference type="SUPFAM" id="SSF160719">
    <property type="entry name" value="gpW/gp25-like"/>
    <property type="match status" value="1"/>
</dbReference>
<name>A0A238U6I4_9FLAO</name>
<evidence type="ECO:0000313" key="2">
    <source>
        <dbReference type="EMBL" id="SNR14675.1"/>
    </source>
</evidence>
<dbReference type="Proteomes" id="UP000215214">
    <property type="component" value="Chromosome TJEJU"/>
</dbReference>
<gene>
    <name evidence="2" type="ORF">TJEJU_0912</name>
</gene>
<dbReference type="KEGG" id="tje:TJEJU_0912"/>
<accession>A0A238U6I4</accession>
<feature type="domain" description="IraD/Gp25-like" evidence="1">
    <location>
        <begin position="37"/>
        <end position="127"/>
    </location>
</feature>
<dbReference type="AlphaFoldDB" id="A0A238U6I4"/>
<keyword evidence="3" id="KW-1185">Reference proteome</keyword>
<evidence type="ECO:0000259" key="1">
    <source>
        <dbReference type="Pfam" id="PF04965"/>
    </source>
</evidence>
<proteinExistence type="predicted"/>
<dbReference type="OrthoDB" id="9802846at2"/>
<reference evidence="2 3" key="1">
    <citation type="submission" date="2017-07" db="EMBL/GenBank/DDBJ databases">
        <authorList>
            <person name="Sun Z.S."/>
            <person name="Albrecht U."/>
            <person name="Echele G."/>
            <person name="Lee C.C."/>
        </authorList>
    </citation>
    <scope>NUCLEOTIDE SEQUENCE [LARGE SCALE GENOMIC DNA]</scope>
    <source>
        <strain evidence="3">type strain: KCTC 22618</strain>
    </source>
</reference>
<protein>
    <submittedName>
        <fullName evidence="2">Phage baseplate assembly protein</fullName>
    </submittedName>
</protein>
<dbReference type="Pfam" id="PF04965">
    <property type="entry name" value="GPW_gp25"/>
    <property type="match status" value="1"/>
</dbReference>